<feature type="transmembrane region" description="Helical" evidence="1">
    <location>
        <begin position="245"/>
        <end position="266"/>
    </location>
</feature>
<evidence type="ECO:0000313" key="2">
    <source>
        <dbReference type="EMBL" id="RQW74798.1"/>
    </source>
</evidence>
<dbReference type="Pfam" id="PF13781">
    <property type="entry name" value="DoxX_3"/>
    <property type="match status" value="1"/>
</dbReference>
<organism evidence="2 3">
    <name type="scientific">Lysinibacillus composti</name>
    <dbReference type="NCBI Taxonomy" id="720633"/>
    <lineage>
        <taxon>Bacteria</taxon>
        <taxon>Bacillati</taxon>
        <taxon>Bacillota</taxon>
        <taxon>Bacilli</taxon>
        <taxon>Bacillales</taxon>
        <taxon>Bacillaceae</taxon>
        <taxon>Lysinibacillus</taxon>
    </lineage>
</organism>
<accession>A0A3N9UF54</accession>
<reference evidence="2 3" key="1">
    <citation type="journal article" date="2013" name="J. Microbiol.">
        <title>Lysinibacillus chungkukjangi sp. nov., isolated from Chungkukjang, Korean fermented soybean food.</title>
        <authorList>
            <person name="Kim S.J."/>
            <person name="Jang Y.H."/>
            <person name="Hamada M."/>
            <person name="Ahn J.H."/>
            <person name="Weon H.Y."/>
            <person name="Suzuki K."/>
            <person name="Whang K.S."/>
            <person name="Kwon S.W."/>
        </authorList>
    </citation>
    <scope>NUCLEOTIDE SEQUENCE [LARGE SCALE GENOMIC DNA]</scope>
    <source>
        <strain evidence="2 3">MCCC 1A12701</strain>
    </source>
</reference>
<name>A0A3N9UF54_9BACI</name>
<keyword evidence="1" id="KW-1133">Transmembrane helix</keyword>
<evidence type="ECO:0008006" key="4">
    <source>
        <dbReference type="Google" id="ProtNLM"/>
    </source>
</evidence>
<dbReference type="RefSeq" id="WP_124764222.1">
    <property type="nucleotide sequence ID" value="NZ_JAFBDY010000006.1"/>
</dbReference>
<keyword evidence="3" id="KW-1185">Reference proteome</keyword>
<feature type="transmembrane region" description="Helical" evidence="1">
    <location>
        <begin position="212"/>
        <end position="233"/>
    </location>
</feature>
<dbReference type="SUPFAM" id="SSF55961">
    <property type="entry name" value="Bet v1-like"/>
    <property type="match status" value="1"/>
</dbReference>
<sequence>MKSKPIYVEIEIQAPIDEVWEYTQNPNLHEKWDLRFTSITYKPKYSDEDPQRFTYITKVMPGISVEGWGESKGTHHKNNGTRTSSLHFGTDQRISPIAEGKGYWQYNPHQLGVKFLTQYDYDVRFGMIGQIFDLLFRPMMGWATALSFDVLRRWIEKGELPAVQYRSFLVNMLTSLLFFFVWFYHGLVPKAIFKHKDELTFFTDLIGMSNSLAQNAVLMAGIAEMAFALVWLLPIRKRALFRLQIWIFPILTLCAVLADVEIMGAAFNPVTLNASLWVLSIIGFMNSKDLPTAKTCKRKRGSVS</sequence>
<dbReference type="InterPro" id="IPR025695">
    <property type="entry name" value="DoxX-like"/>
</dbReference>
<dbReference type="AlphaFoldDB" id="A0A3N9UF54"/>
<dbReference type="InterPro" id="IPR023393">
    <property type="entry name" value="START-like_dom_sf"/>
</dbReference>
<keyword evidence="1" id="KW-0812">Transmembrane</keyword>
<dbReference type="Proteomes" id="UP000274033">
    <property type="component" value="Unassembled WGS sequence"/>
</dbReference>
<keyword evidence="1" id="KW-0472">Membrane</keyword>
<protein>
    <recommendedName>
        <fullName evidence="4">DoxX-like family protein</fullName>
    </recommendedName>
</protein>
<dbReference type="OrthoDB" id="6199084at2"/>
<dbReference type="Gene3D" id="3.30.530.20">
    <property type="match status" value="1"/>
</dbReference>
<comment type="caution">
    <text evidence="2">The sequence shown here is derived from an EMBL/GenBank/DDBJ whole genome shotgun (WGS) entry which is preliminary data.</text>
</comment>
<evidence type="ECO:0000256" key="1">
    <source>
        <dbReference type="SAM" id="Phobius"/>
    </source>
</evidence>
<feature type="transmembrane region" description="Helical" evidence="1">
    <location>
        <begin position="168"/>
        <end position="192"/>
    </location>
</feature>
<gene>
    <name evidence="2" type="ORF">EBB45_09345</name>
</gene>
<proteinExistence type="predicted"/>
<evidence type="ECO:0000313" key="3">
    <source>
        <dbReference type="Proteomes" id="UP000274033"/>
    </source>
</evidence>
<dbReference type="EMBL" id="RRCT01000007">
    <property type="protein sequence ID" value="RQW74798.1"/>
    <property type="molecule type" value="Genomic_DNA"/>
</dbReference>